<organism evidence="6 7">
    <name type="scientific">Actinoplanes couchii</name>
    <dbReference type="NCBI Taxonomy" id="403638"/>
    <lineage>
        <taxon>Bacteria</taxon>
        <taxon>Bacillati</taxon>
        <taxon>Actinomycetota</taxon>
        <taxon>Actinomycetes</taxon>
        <taxon>Micromonosporales</taxon>
        <taxon>Micromonosporaceae</taxon>
        <taxon>Actinoplanes</taxon>
    </lineage>
</organism>
<accession>A0ABQ3XDJ9</accession>
<comment type="caution">
    <text evidence="6">The sequence shown here is derived from an EMBL/GenBank/DDBJ whole genome shotgun (WGS) entry which is preliminary data.</text>
</comment>
<feature type="region of interest" description="Disordered" evidence="4">
    <location>
        <begin position="210"/>
        <end position="234"/>
    </location>
</feature>
<dbReference type="Pfam" id="PF00679">
    <property type="entry name" value="EFG_C"/>
    <property type="match status" value="1"/>
</dbReference>
<dbReference type="InterPro" id="IPR000640">
    <property type="entry name" value="EFG_V-like"/>
</dbReference>
<dbReference type="EMBL" id="BOMG01000060">
    <property type="protein sequence ID" value="GID56587.1"/>
    <property type="molecule type" value="Genomic_DNA"/>
</dbReference>
<dbReference type="PANTHER" id="PTHR43261">
    <property type="entry name" value="TRANSLATION ELONGATION FACTOR G-RELATED"/>
    <property type="match status" value="1"/>
</dbReference>
<dbReference type="InterPro" id="IPR009000">
    <property type="entry name" value="Transl_B-barrel_sf"/>
</dbReference>
<evidence type="ECO:0000256" key="3">
    <source>
        <dbReference type="ARBA" id="ARBA00023134"/>
    </source>
</evidence>
<feature type="domain" description="Elongation factor EFG" evidence="5">
    <location>
        <begin position="524"/>
        <end position="585"/>
    </location>
</feature>
<feature type="region of interest" description="Disordered" evidence="4">
    <location>
        <begin position="405"/>
        <end position="447"/>
    </location>
</feature>
<dbReference type="PANTHER" id="PTHR43261:SF1">
    <property type="entry name" value="RIBOSOME-RELEASING FACTOR 2, MITOCHONDRIAL"/>
    <property type="match status" value="1"/>
</dbReference>
<evidence type="ECO:0000256" key="2">
    <source>
        <dbReference type="ARBA" id="ARBA00022917"/>
    </source>
</evidence>
<dbReference type="SUPFAM" id="SSF52540">
    <property type="entry name" value="P-loop containing nucleoside triphosphate hydrolases"/>
    <property type="match status" value="1"/>
</dbReference>
<keyword evidence="2" id="KW-0648">Protein biosynthesis</keyword>
<dbReference type="Gene3D" id="3.30.70.240">
    <property type="match status" value="1"/>
</dbReference>
<keyword evidence="7" id="KW-1185">Reference proteome</keyword>
<gene>
    <name evidence="6" type="ORF">Aco03nite_049910</name>
</gene>
<protein>
    <recommendedName>
        <fullName evidence="5">Elongation factor EFG domain-containing protein</fullName>
    </recommendedName>
</protein>
<keyword evidence="1" id="KW-0547">Nucleotide-binding</keyword>
<keyword evidence="3" id="KW-0342">GTP-binding</keyword>
<dbReference type="SUPFAM" id="SSF50447">
    <property type="entry name" value="Translation proteins"/>
    <property type="match status" value="1"/>
</dbReference>
<sequence>MRECSGEPFPGEPADEDPGITHFGAAVSFEHAGERIDLVRVDVDLRSPGGTERALRVVDGAVLVLGRESVTCHEELLWRTAAMPCLVFVDGIGRGGTDLGAVTDGIRERLGVAPLVVQRPVLRDGHLVGLVDLVTMRRHSWDGGVVRDDTADDPESLAARRLLEEQVAEIHLGALEEFGDVTEKTLRAALREVTLTCAGVVVLGGSTWPGQGVGGSPRPGRRVGGSPRPGQGVGGSAWPGQGVGGSTWPGQGVGALLDAVVEFLPPPAGDPEAALATTVFKVKDDVTWVRVEQGTLAGPVLRLGPRGYAELNRAEAGDVVGLAGVRETPRSGRPVTVRIPFEARDDADEARLAAALATLLADDPDLTGGVDPATGWSVLSGIDPWQVRAAVGGLRAWTGRLRVIPPAPSAPPTPPNPPAPPTPSTASTPSARLGEQGRDHHHRGASTASTAFTASTALAASTPSAPSTASTATTPSAASVASAVTTPSAASAASAASAVTTPSAASAASAASAVTTPSAASALEITVIAPAEEIGGIVVDLAERGGEVTALSERQVTAVVPMAALLDFDNVLRSRTSGRAAFTSHPAT</sequence>
<evidence type="ECO:0000313" key="6">
    <source>
        <dbReference type="EMBL" id="GID56587.1"/>
    </source>
</evidence>
<name>A0ABQ3XDJ9_9ACTN</name>
<proteinExistence type="predicted"/>
<dbReference type="InterPro" id="IPR027417">
    <property type="entry name" value="P-loop_NTPase"/>
</dbReference>
<evidence type="ECO:0000313" key="7">
    <source>
        <dbReference type="Proteomes" id="UP000612282"/>
    </source>
</evidence>
<evidence type="ECO:0000256" key="1">
    <source>
        <dbReference type="ARBA" id="ARBA00022741"/>
    </source>
</evidence>
<reference evidence="6 7" key="1">
    <citation type="submission" date="2021-01" db="EMBL/GenBank/DDBJ databases">
        <title>Whole genome shotgun sequence of Actinoplanes couchii NBRC 106145.</title>
        <authorList>
            <person name="Komaki H."/>
            <person name="Tamura T."/>
        </authorList>
    </citation>
    <scope>NUCLEOTIDE SEQUENCE [LARGE SCALE GENOMIC DNA]</scope>
    <source>
        <strain evidence="6 7">NBRC 106145</strain>
    </source>
</reference>
<dbReference type="InterPro" id="IPR035647">
    <property type="entry name" value="EFG_III/V"/>
</dbReference>
<dbReference type="SUPFAM" id="SSF54980">
    <property type="entry name" value="EF-G C-terminal domain-like"/>
    <property type="match status" value="1"/>
</dbReference>
<evidence type="ECO:0000256" key="4">
    <source>
        <dbReference type="SAM" id="MobiDB-lite"/>
    </source>
</evidence>
<dbReference type="Gene3D" id="3.40.50.300">
    <property type="entry name" value="P-loop containing nucleotide triphosphate hydrolases"/>
    <property type="match status" value="1"/>
</dbReference>
<feature type="compositionally biased region" description="Pro residues" evidence="4">
    <location>
        <begin position="405"/>
        <end position="423"/>
    </location>
</feature>
<dbReference type="Proteomes" id="UP000612282">
    <property type="component" value="Unassembled WGS sequence"/>
</dbReference>
<evidence type="ECO:0000259" key="5">
    <source>
        <dbReference type="Pfam" id="PF00679"/>
    </source>
</evidence>